<gene>
    <name evidence="1" type="ORF">DFR47_11618</name>
</gene>
<dbReference type="RefSeq" id="WP_113946400.1">
    <property type="nucleotide sequence ID" value="NZ_JBHEEG010000001.1"/>
</dbReference>
<dbReference type="OrthoDB" id="8282842at2"/>
<accession>A0A366DGS9</accession>
<evidence type="ECO:0000313" key="2">
    <source>
        <dbReference type="Proteomes" id="UP000252893"/>
    </source>
</evidence>
<protein>
    <submittedName>
        <fullName evidence="1">Uncharacterized protein</fullName>
    </submittedName>
</protein>
<dbReference type="Proteomes" id="UP000252893">
    <property type="component" value="Unassembled WGS sequence"/>
</dbReference>
<dbReference type="AlphaFoldDB" id="A0A366DGS9"/>
<name>A0A366DGS9_9HYPH</name>
<evidence type="ECO:0000313" key="1">
    <source>
        <dbReference type="EMBL" id="RBO89290.1"/>
    </source>
</evidence>
<sequence length="172" mass="18785">MSAEAIELRKARQRFAALGGAEWLLSSNGAETFVEARNGLDTVVVTHFDKAATPEEIDFFANAPHMIGLLLRLVDRAIKAANQSSGGRATPVQGKSVNYAAEAAMKCGEAAFLVFLEQCHGLERPLTDDKAAQKLRSLLRITSRKELNNDAAAAERWRSLRAAYEAWRKAGN</sequence>
<comment type="caution">
    <text evidence="1">The sequence shown here is derived from an EMBL/GenBank/DDBJ whole genome shotgun (WGS) entry which is preliminary data.</text>
</comment>
<reference evidence="1 2" key="1">
    <citation type="submission" date="2018-06" db="EMBL/GenBank/DDBJ databases">
        <title>Genomic Encyclopedia of Type Strains, Phase IV (KMG-IV): sequencing the most valuable type-strain genomes for metagenomic binning, comparative biology and taxonomic classification.</title>
        <authorList>
            <person name="Goeker M."/>
        </authorList>
    </citation>
    <scope>NUCLEOTIDE SEQUENCE [LARGE SCALE GENOMIC DNA]</scope>
    <source>
        <strain evidence="1 2">DSM 25619</strain>
    </source>
</reference>
<keyword evidence="2" id="KW-1185">Reference proteome</keyword>
<organism evidence="1 2">
    <name type="scientific">Pseudochrobactrum asaccharolyticum</name>
    <dbReference type="NCBI Taxonomy" id="354351"/>
    <lineage>
        <taxon>Bacteria</taxon>
        <taxon>Pseudomonadati</taxon>
        <taxon>Pseudomonadota</taxon>
        <taxon>Alphaproteobacteria</taxon>
        <taxon>Hyphomicrobiales</taxon>
        <taxon>Brucellaceae</taxon>
        <taxon>Pseudochrobactrum</taxon>
    </lineage>
</organism>
<proteinExistence type="predicted"/>
<dbReference type="EMBL" id="QNRH01000016">
    <property type="protein sequence ID" value="RBO89290.1"/>
    <property type="molecule type" value="Genomic_DNA"/>
</dbReference>